<dbReference type="RefSeq" id="WP_148933672.1">
    <property type="nucleotide sequence ID" value="NZ_VNHS01000023.1"/>
</dbReference>
<dbReference type="OrthoDB" id="2628792at2"/>
<proteinExistence type="predicted"/>
<reference evidence="1 2" key="1">
    <citation type="submission" date="2019-07" db="EMBL/GenBank/DDBJ databases">
        <title>Genomic Encyclopedia of Type Strains, Phase III (KMG-III): the genomes of soil and plant-associated and newly described type strains.</title>
        <authorList>
            <person name="Whitman W."/>
        </authorList>
    </citation>
    <scope>NUCLEOTIDE SEQUENCE [LARGE SCALE GENOMIC DNA]</scope>
    <source>
        <strain evidence="1 2">BL24</strain>
    </source>
</reference>
<evidence type="ECO:0000313" key="2">
    <source>
        <dbReference type="Proteomes" id="UP000323257"/>
    </source>
</evidence>
<keyword evidence="2" id="KW-1185">Reference proteome</keyword>
<gene>
    <name evidence="1" type="ORF">BCM02_12312</name>
</gene>
<dbReference type="AlphaFoldDB" id="A0A5S5BKS7"/>
<organism evidence="1 2">
    <name type="scientific">Paenibacillus methanolicus</name>
    <dbReference type="NCBI Taxonomy" id="582686"/>
    <lineage>
        <taxon>Bacteria</taxon>
        <taxon>Bacillati</taxon>
        <taxon>Bacillota</taxon>
        <taxon>Bacilli</taxon>
        <taxon>Bacillales</taxon>
        <taxon>Paenibacillaceae</taxon>
        <taxon>Paenibacillus</taxon>
    </lineage>
</organism>
<protein>
    <submittedName>
        <fullName evidence="1">Uncharacterized protein</fullName>
    </submittedName>
</protein>
<sequence length="258" mass="29213">MPRLSSMPFYTGKLQLIAKFSNDLARLSFLQSGKVYMNRLGIYKEIEREQGKKGVGDKYDGHTVIRKILSGTLINQETGEETGKIEFTPSSEVSFAFNDVLAMPTFCSYAVDSNHLEIIGENEGYYLVELVFTPEELNQIVTDFGEHALFINYGKFVAELSKAAIDRGYELKGDKVKYADYSINQSDRLKDTDTINVAFWKSDEFSHQNEHRFVIPNIGVETPLILEICNLQEYSSIVSAKNLITEPIRFPVPKPPTD</sequence>
<comment type="caution">
    <text evidence="1">The sequence shown here is derived from an EMBL/GenBank/DDBJ whole genome shotgun (WGS) entry which is preliminary data.</text>
</comment>
<dbReference type="Proteomes" id="UP000323257">
    <property type="component" value="Unassembled WGS sequence"/>
</dbReference>
<dbReference type="EMBL" id="VNHS01000023">
    <property type="protein sequence ID" value="TYP67687.1"/>
    <property type="molecule type" value="Genomic_DNA"/>
</dbReference>
<evidence type="ECO:0000313" key="1">
    <source>
        <dbReference type="EMBL" id="TYP67687.1"/>
    </source>
</evidence>
<name>A0A5S5BKS7_9BACL</name>
<accession>A0A5S5BKS7</accession>